<dbReference type="EMBL" id="CAADRP010000002">
    <property type="protein sequence ID" value="VFU21189.1"/>
    <property type="molecule type" value="Genomic_DNA"/>
</dbReference>
<name>A0A6N2JZA2_SALVM</name>
<proteinExistence type="predicted"/>
<gene>
    <name evidence="1" type="ORF">SVIM_LOCUS11496</name>
</gene>
<protein>
    <submittedName>
        <fullName evidence="1">Uncharacterized protein</fullName>
    </submittedName>
</protein>
<dbReference type="AlphaFoldDB" id="A0A6N2JZA2"/>
<reference evidence="1" key="1">
    <citation type="submission" date="2019-03" db="EMBL/GenBank/DDBJ databases">
        <authorList>
            <person name="Mank J."/>
            <person name="Almeida P."/>
        </authorList>
    </citation>
    <scope>NUCLEOTIDE SEQUENCE</scope>
    <source>
        <strain evidence="1">78183</strain>
    </source>
</reference>
<sequence>MDTNKKKISLSLKFTNQSLITRRDRFLTVYYVSIKFTYLPLSREGEEDRIVENHFINLDFISAGATNILASIPFLWPWQPMKIFHPM</sequence>
<organism evidence="1">
    <name type="scientific">Salix viminalis</name>
    <name type="common">Common osier</name>
    <name type="synonym">Basket willow</name>
    <dbReference type="NCBI Taxonomy" id="40686"/>
    <lineage>
        <taxon>Eukaryota</taxon>
        <taxon>Viridiplantae</taxon>
        <taxon>Streptophyta</taxon>
        <taxon>Embryophyta</taxon>
        <taxon>Tracheophyta</taxon>
        <taxon>Spermatophyta</taxon>
        <taxon>Magnoliopsida</taxon>
        <taxon>eudicotyledons</taxon>
        <taxon>Gunneridae</taxon>
        <taxon>Pentapetalae</taxon>
        <taxon>rosids</taxon>
        <taxon>fabids</taxon>
        <taxon>Malpighiales</taxon>
        <taxon>Salicaceae</taxon>
        <taxon>Saliceae</taxon>
        <taxon>Salix</taxon>
    </lineage>
</organism>
<accession>A0A6N2JZA2</accession>
<evidence type="ECO:0000313" key="1">
    <source>
        <dbReference type="EMBL" id="VFU21189.1"/>
    </source>
</evidence>